<dbReference type="InterPro" id="IPR002810">
    <property type="entry name" value="NfeD-like_C"/>
</dbReference>
<evidence type="ECO:0000259" key="6">
    <source>
        <dbReference type="Pfam" id="PF01957"/>
    </source>
</evidence>
<dbReference type="Pfam" id="PF24961">
    <property type="entry name" value="NfeD_membrane"/>
    <property type="match status" value="1"/>
</dbReference>
<evidence type="ECO:0000256" key="2">
    <source>
        <dbReference type="ARBA" id="ARBA00022692"/>
    </source>
</evidence>
<comment type="subcellular location">
    <subcellularLocation>
        <location evidence="1">Membrane</location>
        <topology evidence="1">Multi-pass membrane protein</topology>
    </subcellularLocation>
</comment>
<dbReference type="RefSeq" id="WP_073018396.1">
    <property type="nucleotide sequence ID" value="NZ_FQXU01000005.1"/>
</dbReference>
<dbReference type="PANTHER" id="PTHR33507">
    <property type="entry name" value="INNER MEMBRANE PROTEIN YBBJ"/>
    <property type="match status" value="1"/>
</dbReference>
<reference evidence="8 9" key="1">
    <citation type="submission" date="2016-11" db="EMBL/GenBank/DDBJ databases">
        <authorList>
            <person name="Jaros S."/>
            <person name="Januszkiewicz K."/>
            <person name="Wedrychowicz H."/>
        </authorList>
    </citation>
    <scope>NUCLEOTIDE SEQUENCE [LARGE SCALE GENOMIC DNA]</scope>
    <source>
        <strain evidence="8 9">DSM 6191</strain>
    </source>
</reference>
<proteinExistence type="predicted"/>
<dbReference type="Gene3D" id="2.40.50.140">
    <property type="entry name" value="Nucleic acid-binding proteins"/>
    <property type="match status" value="1"/>
</dbReference>
<dbReference type="InterPro" id="IPR052165">
    <property type="entry name" value="Membrane_assoc_protease"/>
</dbReference>
<dbReference type="Pfam" id="PF01957">
    <property type="entry name" value="NfeD"/>
    <property type="match status" value="1"/>
</dbReference>
<evidence type="ECO:0000256" key="4">
    <source>
        <dbReference type="ARBA" id="ARBA00023136"/>
    </source>
</evidence>
<evidence type="ECO:0000259" key="7">
    <source>
        <dbReference type="Pfam" id="PF24961"/>
    </source>
</evidence>
<evidence type="ECO:0000256" key="5">
    <source>
        <dbReference type="SAM" id="Phobius"/>
    </source>
</evidence>
<dbReference type="GO" id="GO:0005886">
    <property type="term" value="C:plasma membrane"/>
    <property type="evidence" value="ECO:0007669"/>
    <property type="project" value="TreeGrafter"/>
</dbReference>
<protein>
    <submittedName>
        <fullName evidence="8">NfeD-like C-terminal, partner-binding</fullName>
    </submittedName>
</protein>
<keyword evidence="4 5" id="KW-0472">Membrane</keyword>
<keyword evidence="2 5" id="KW-0812">Transmembrane</keyword>
<organism evidence="8 9">
    <name type="scientific">Clostridium intestinale DSM 6191</name>
    <dbReference type="NCBI Taxonomy" id="1121320"/>
    <lineage>
        <taxon>Bacteria</taxon>
        <taxon>Bacillati</taxon>
        <taxon>Bacillota</taxon>
        <taxon>Clostridia</taxon>
        <taxon>Eubacteriales</taxon>
        <taxon>Clostridiaceae</taxon>
        <taxon>Clostridium</taxon>
    </lineage>
</organism>
<dbReference type="InterPro" id="IPR012340">
    <property type="entry name" value="NA-bd_OB-fold"/>
</dbReference>
<dbReference type="PANTHER" id="PTHR33507:SF3">
    <property type="entry name" value="INNER MEMBRANE PROTEIN YBBJ"/>
    <property type="match status" value="1"/>
</dbReference>
<feature type="domain" description="NfeD integral membrane" evidence="7">
    <location>
        <begin position="7"/>
        <end position="78"/>
    </location>
</feature>
<feature type="transmembrane region" description="Helical" evidence="5">
    <location>
        <begin position="32"/>
        <end position="51"/>
    </location>
</feature>
<evidence type="ECO:0000256" key="1">
    <source>
        <dbReference type="ARBA" id="ARBA00004141"/>
    </source>
</evidence>
<keyword evidence="3 5" id="KW-1133">Transmembrane helix</keyword>
<name>A0A1M5XQ72_9CLOT</name>
<dbReference type="Proteomes" id="UP000184241">
    <property type="component" value="Unassembled WGS sequence"/>
</dbReference>
<sequence length="165" mass="17659">MNVFLPDITVITILLLIVGFGLVLIEMHIPGFGVPGIIGAICLILAVILTAQNFAQVLVMSLGILAVLGIMLGVVMTFFAKGKLFKPLILSDEQKKEHGYISSSDLDYLLGKRGVAITDLRPSGSVDIDGVKFDVISDGEYISIGTKVEIFKVSGVKLLVKKVSI</sequence>
<dbReference type="InterPro" id="IPR056739">
    <property type="entry name" value="NfeD_membrane"/>
</dbReference>
<evidence type="ECO:0000313" key="9">
    <source>
        <dbReference type="Proteomes" id="UP000184241"/>
    </source>
</evidence>
<dbReference type="EMBL" id="FQXU01000005">
    <property type="protein sequence ID" value="SHI01987.1"/>
    <property type="molecule type" value="Genomic_DNA"/>
</dbReference>
<dbReference type="SUPFAM" id="SSF141322">
    <property type="entry name" value="NfeD domain-like"/>
    <property type="match status" value="1"/>
</dbReference>
<feature type="domain" description="NfeD-like C-terminal" evidence="6">
    <location>
        <begin position="108"/>
        <end position="162"/>
    </location>
</feature>
<evidence type="ECO:0000313" key="8">
    <source>
        <dbReference type="EMBL" id="SHI01987.1"/>
    </source>
</evidence>
<accession>A0A1M5XQ72</accession>
<feature type="transmembrane region" description="Helical" evidence="5">
    <location>
        <begin position="57"/>
        <end position="80"/>
    </location>
</feature>
<dbReference type="AlphaFoldDB" id="A0A1M5XQ72"/>
<evidence type="ECO:0000256" key="3">
    <source>
        <dbReference type="ARBA" id="ARBA00022989"/>
    </source>
</evidence>
<gene>
    <name evidence="8" type="ORF">SAMN02745941_01569</name>
</gene>
<feature type="transmembrane region" description="Helical" evidence="5">
    <location>
        <begin position="6"/>
        <end position="25"/>
    </location>
</feature>